<keyword evidence="1" id="KW-0732">Signal</keyword>
<dbReference type="OrthoDB" id="7918484at2"/>
<dbReference type="Proteomes" id="UP000593943">
    <property type="component" value="Chromosome"/>
</dbReference>
<feature type="chain" id="PRO_5044571809" evidence="1">
    <location>
        <begin position="26"/>
        <end position="439"/>
    </location>
</feature>
<protein>
    <submittedName>
        <fullName evidence="2">ABC transporter substrate-binding protein</fullName>
    </submittedName>
    <submittedName>
        <fullName evidence="3">Extracellular solute-binding protein</fullName>
    </submittedName>
</protein>
<sequence length="439" mass="47227">MKSMKKWISATAIVAVASMTLAGCAGGTSATGDAEVKASDEAVTIRISWWGSDTRVQITEDAIEAFEAEHSNIEVETTYNDWSGYWDKLATENAGKNAPDVMQMDELYLASYASQGSLFDLDKTSEYLSLDGMDESLRDMGKVDGVQYAAPISSTAFGVVINNDVVEQLGLTVPDTSAWTWDDLIEFAEQVVQASNGETVGIAPLNNGMSLQLWARQQGENLFEDGEVSISEDTLASYLQMSYDWTHGDNPIAGTPDHQAEQSSGTVDQSDFATNKQAMIFTQSTQISTYAKAAGTDNMTLVPMPNDDASNKYGYLKPGMYWAVSSQSEHPAEAAMLIDYLLNNEEAGKTLGTDRGIPSNNTIRESLAETSTGTDKQALDFPSQIEDTLGDAPAITPNGASDLDKIIARYNQKVMFGEQSAADAAKAMISEINTAIASA</sequence>
<feature type="signal peptide" evidence="1">
    <location>
        <begin position="1"/>
        <end position="25"/>
    </location>
</feature>
<evidence type="ECO:0000256" key="1">
    <source>
        <dbReference type="SAM" id="SignalP"/>
    </source>
</evidence>
<reference evidence="2 4" key="1">
    <citation type="journal article" date="2017" name="BMC Genomics">
        <title>Comparative genomic and phylogenomic analyses of the Bifidobacteriaceae family.</title>
        <authorList>
            <person name="Lugli G.A."/>
            <person name="Milani C."/>
            <person name="Turroni F."/>
            <person name="Duranti S."/>
            <person name="Mancabelli L."/>
            <person name="Mangifesta M."/>
            <person name="Ferrario C."/>
            <person name="Modesto M."/>
            <person name="Mattarelli P."/>
            <person name="Jiri K."/>
            <person name="van Sinderen D."/>
            <person name="Ventura M."/>
        </authorList>
    </citation>
    <scope>NUCLEOTIDE SEQUENCE [LARGE SCALE GENOMIC DNA]</scope>
    <source>
        <strain evidence="2 4">DSM 100216</strain>
    </source>
</reference>
<evidence type="ECO:0000313" key="4">
    <source>
        <dbReference type="Proteomes" id="UP000216057"/>
    </source>
</evidence>
<dbReference type="AlphaFoldDB" id="A0A261G7V3"/>
<reference evidence="3 5" key="2">
    <citation type="submission" date="2020-10" db="EMBL/GenBank/DDBJ databases">
        <title>Genome sequencing of Bifidobacterium eulemuris_DSMZ_100216.</title>
        <authorList>
            <person name="Kim J."/>
        </authorList>
    </citation>
    <scope>NUCLEOTIDE SEQUENCE [LARGE SCALE GENOMIC DNA]</scope>
    <source>
        <strain evidence="3 5">DSM 100216</strain>
    </source>
</reference>
<dbReference type="PANTHER" id="PTHR43649">
    <property type="entry name" value="ARABINOSE-BINDING PROTEIN-RELATED"/>
    <property type="match status" value="1"/>
</dbReference>
<dbReference type="Pfam" id="PF13416">
    <property type="entry name" value="SBP_bac_8"/>
    <property type="match status" value="1"/>
</dbReference>
<proteinExistence type="predicted"/>
<dbReference type="RefSeq" id="WP_158217225.1">
    <property type="nucleotide sequence ID" value="NZ_CP062938.1"/>
</dbReference>
<keyword evidence="5" id="KW-1185">Reference proteome</keyword>
<dbReference type="InterPro" id="IPR050490">
    <property type="entry name" value="Bact_solute-bd_prot1"/>
</dbReference>
<dbReference type="KEGG" id="beu:BE0216_00085"/>
<name>A0A261G7V3_9BIFI</name>
<evidence type="ECO:0000313" key="2">
    <source>
        <dbReference type="EMBL" id="OZG67502.1"/>
    </source>
</evidence>
<gene>
    <name evidence="3" type="ORF">BE0216_00085</name>
    <name evidence="2" type="ORF">BEUL_1593</name>
</gene>
<dbReference type="PANTHER" id="PTHR43649:SF11">
    <property type="entry name" value="ABC TRANSPORTER SUBSTRATE-BINDING PROTEIN YESO-RELATED"/>
    <property type="match status" value="1"/>
</dbReference>
<dbReference type="Proteomes" id="UP000216057">
    <property type="component" value="Unassembled WGS sequence"/>
</dbReference>
<dbReference type="InterPro" id="IPR006059">
    <property type="entry name" value="SBP"/>
</dbReference>
<accession>A0A261G7V3</accession>
<organism evidence="2 4">
    <name type="scientific">Bifidobacterium eulemuris</name>
    <dbReference type="NCBI Taxonomy" id="1765219"/>
    <lineage>
        <taxon>Bacteria</taxon>
        <taxon>Bacillati</taxon>
        <taxon>Actinomycetota</taxon>
        <taxon>Actinomycetes</taxon>
        <taxon>Bifidobacteriales</taxon>
        <taxon>Bifidobacteriaceae</taxon>
        <taxon>Bifidobacterium</taxon>
    </lineage>
</organism>
<dbReference type="PROSITE" id="PS51257">
    <property type="entry name" value="PROKAR_LIPOPROTEIN"/>
    <property type="match status" value="1"/>
</dbReference>
<dbReference type="EMBL" id="CP062938">
    <property type="protein sequence ID" value="QOL31043.1"/>
    <property type="molecule type" value="Genomic_DNA"/>
</dbReference>
<dbReference type="EMBL" id="MWWZ01000008">
    <property type="protein sequence ID" value="OZG67502.1"/>
    <property type="molecule type" value="Genomic_DNA"/>
</dbReference>
<evidence type="ECO:0000313" key="3">
    <source>
        <dbReference type="EMBL" id="QOL31043.1"/>
    </source>
</evidence>
<evidence type="ECO:0000313" key="5">
    <source>
        <dbReference type="Proteomes" id="UP000593943"/>
    </source>
</evidence>
<dbReference type="Gene3D" id="3.40.190.10">
    <property type="entry name" value="Periplasmic binding protein-like II"/>
    <property type="match status" value="2"/>
</dbReference>
<dbReference type="SUPFAM" id="SSF53850">
    <property type="entry name" value="Periplasmic binding protein-like II"/>
    <property type="match status" value="1"/>
</dbReference>